<dbReference type="PANTHER" id="PTHR30417">
    <property type="entry name" value="N-ACETYLMURAMOYL-L-ALANINE AMIDASE AMID"/>
    <property type="match status" value="1"/>
</dbReference>
<proteinExistence type="predicted"/>
<evidence type="ECO:0000313" key="7">
    <source>
        <dbReference type="Proteomes" id="UP000199537"/>
    </source>
</evidence>
<dbReference type="EMBL" id="FPCJ01000001">
    <property type="protein sequence ID" value="SFV31241.1"/>
    <property type="molecule type" value="Genomic_DNA"/>
</dbReference>
<sequence length="287" mass="33237">MRFIVKIQVRPWITSWLVLALALLWSCNAHLYPLNSQVRSAYHRQLRDMRKIYRHFVPIQLPLDSLQQAFWIAPSPNFNIRQPDLVIIHQTEEQSCAQSLTTLTDPHRAGRVSSHYLICKDGTIFQLVPDVYRAWQAGVSRWGAIRDVNSVSIGIELDNTGKEPFPETQIHSLLVLLHILQQRYHLDTANFVGHADIAPTRKQDPSVYFPWNELAAHGFGYWRDSVLADPPADFHPWDALRIIGYDLSDTTASLVAFKRHFIQTNLTPVWDSLSLKVLYNVYQKYRR</sequence>
<dbReference type="STRING" id="1393122.SAMN05660895_1018"/>
<dbReference type="SMART" id="SM00644">
    <property type="entry name" value="Ami_2"/>
    <property type="match status" value="1"/>
</dbReference>
<dbReference type="PANTHER" id="PTHR30417:SF1">
    <property type="entry name" value="N-ACETYLMURAMOYL-L-ALANINE AMIDASE AMID"/>
    <property type="match status" value="1"/>
</dbReference>
<dbReference type="OrthoDB" id="9794842at2"/>
<dbReference type="GO" id="GO:0071555">
    <property type="term" value="P:cell wall organization"/>
    <property type="evidence" value="ECO:0007669"/>
    <property type="project" value="UniProtKB-KW"/>
</dbReference>
<gene>
    <name evidence="6" type="ORF">SAMN05660895_1018</name>
</gene>
<comment type="catalytic activity">
    <reaction evidence="1">
        <text>Hydrolyzes the link between N-acetylmuramoyl residues and L-amino acid residues in certain cell-wall glycopeptides.</text>
        <dbReference type="EC" id="3.5.1.28"/>
    </reaction>
</comment>
<evidence type="ECO:0000256" key="2">
    <source>
        <dbReference type="ARBA" id="ARBA00011901"/>
    </source>
</evidence>
<evidence type="ECO:0000313" key="6">
    <source>
        <dbReference type="EMBL" id="SFV31241.1"/>
    </source>
</evidence>
<keyword evidence="7" id="KW-1185">Reference proteome</keyword>
<evidence type="ECO:0000259" key="5">
    <source>
        <dbReference type="SMART" id="SM00644"/>
    </source>
</evidence>
<dbReference type="CDD" id="cd06583">
    <property type="entry name" value="PGRP"/>
    <property type="match status" value="1"/>
</dbReference>
<evidence type="ECO:0000256" key="3">
    <source>
        <dbReference type="ARBA" id="ARBA00022801"/>
    </source>
</evidence>
<reference evidence="7" key="1">
    <citation type="submission" date="2016-10" db="EMBL/GenBank/DDBJ databases">
        <authorList>
            <person name="Varghese N."/>
            <person name="Submissions S."/>
        </authorList>
    </citation>
    <scope>NUCLEOTIDE SEQUENCE [LARGE SCALE GENOMIC DNA]</scope>
    <source>
        <strain evidence="7">DSM 14807</strain>
    </source>
</reference>
<dbReference type="GO" id="GO:0009253">
    <property type="term" value="P:peptidoglycan catabolic process"/>
    <property type="evidence" value="ECO:0007669"/>
    <property type="project" value="InterPro"/>
</dbReference>
<feature type="domain" description="N-acetylmuramoyl-L-alanine amidase" evidence="5">
    <location>
        <begin position="73"/>
        <end position="206"/>
    </location>
</feature>
<dbReference type="Pfam" id="PF01510">
    <property type="entry name" value="Amidase_2"/>
    <property type="match status" value="1"/>
</dbReference>
<dbReference type="SUPFAM" id="SSF55846">
    <property type="entry name" value="N-acetylmuramoyl-L-alanine amidase-like"/>
    <property type="match status" value="1"/>
</dbReference>
<keyword evidence="3" id="KW-0378">Hydrolase</keyword>
<dbReference type="InterPro" id="IPR051206">
    <property type="entry name" value="NAMLAA_amidase_2"/>
</dbReference>
<organism evidence="6 7">
    <name type="scientific">Thermoflavifilum thermophilum</name>
    <dbReference type="NCBI Taxonomy" id="1393122"/>
    <lineage>
        <taxon>Bacteria</taxon>
        <taxon>Pseudomonadati</taxon>
        <taxon>Bacteroidota</taxon>
        <taxon>Chitinophagia</taxon>
        <taxon>Chitinophagales</taxon>
        <taxon>Chitinophagaceae</taxon>
        <taxon>Thermoflavifilum</taxon>
    </lineage>
</organism>
<dbReference type="GO" id="GO:0009254">
    <property type="term" value="P:peptidoglycan turnover"/>
    <property type="evidence" value="ECO:0007669"/>
    <property type="project" value="TreeGrafter"/>
</dbReference>
<name>A0A1I7N9B8_9BACT</name>
<dbReference type="EC" id="3.5.1.28" evidence="2"/>
<dbReference type="AlphaFoldDB" id="A0A1I7N9B8"/>
<dbReference type="GO" id="GO:0019867">
    <property type="term" value="C:outer membrane"/>
    <property type="evidence" value="ECO:0007669"/>
    <property type="project" value="TreeGrafter"/>
</dbReference>
<dbReference type="GO" id="GO:0008745">
    <property type="term" value="F:N-acetylmuramoyl-L-alanine amidase activity"/>
    <property type="evidence" value="ECO:0007669"/>
    <property type="project" value="UniProtKB-EC"/>
</dbReference>
<dbReference type="InterPro" id="IPR002502">
    <property type="entry name" value="Amidase_domain"/>
</dbReference>
<dbReference type="Gene3D" id="3.40.80.10">
    <property type="entry name" value="Peptidoglycan recognition protein-like"/>
    <property type="match status" value="1"/>
</dbReference>
<evidence type="ECO:0000256" key="4">
    <source>
        <dbReference type="ARBA" id="ARBA00023316"/>
    </source>
</evidence>
<dbReference type="Proteomes" id="UP000199537">
    <property type="component" value="Unassembled WGS sequence"/>
</dbReference>
<dbReference type="InterPro" id="IPR036505">
    <property type="entry name" value="Amidase/PGRP_sf"/>
</dbReference>
<keyword evidence="4" id="KW-0961">Cell wall biogenesis/degradation</keyword>
<protein>
    <recommendedName>
        <fullName evidence="2">N-acetylmuramoyl-L-alanine amidase</fullName>
        <ecNumber evidence="2">3.5.1.28</ecNumber>
    </recommendedName>
</protein>
<evidence type="ECO:0000256" key="1">
    <source>
        <dbReference type="ARBA" id="ARBA00001561"/>
    </source>
</evidence>
<accession>A0A1I7N9B8</accession>